<dbReference type="SUPFAM" id="SSF56112">
    <property type="entry name" value="Protein kinase-like (PK-like)"/>
    <property type="match status" value="1"/>
</dbReference>
<evidence type="ECO:0000256" key="3">
    <source>
        <dbReference type="ARBA" id="ARBA00022741"/>
    </source>
</evidence>
<keyword evidence="6" id="KW-0472">Membrane</keyword>
<dbReference type="GO" id="GO:0030182">
    <property type="term" value="P:neuron differentiation"/>
    <property type="evidence" value="ECO:0007669"/>
    <property type="project" value="UniProtKB-ARBA"/>
</dbReference>
<feature type="domain" description="Protein kinase" evidence="9">
    <location>
        <begin position="1"/>
        <end position="189"/>
    </location>
</feature>
<comment type="subcellular location">
    <subcellularLocation>
        <location evidence="1">Endomembrane system</location>
    </subcellularLocation>
</comment>
<accession>A0A3P8V469</accession>
<dbReference type="InterPro" id="IPR011009">
    <property type="entry name" value="Kinase-like_dom_sf"/>
</dbReference>
<dbReference type="PROSITE" id="PS50011">
    <property type="entry name" value="PROTEIN_KINASE_DOM"/>
    <property type="match status" value="1"/>
</dbReference>
<dbReference type="GO" id="GO:0004714">
    <property type="term" value="F:transmembrane receptor protein tyrosine kinase activity"/>
    <property type="evidence" value="ECO:0007669"/>
    <property type="project" value="TreeGrafter"/>
</dbReference>
<dbReference type="InterPro" id="IPR008266">
    <property type="entry name" value="Tyr_kinase_AS"/>
</dbReference>
<keyword evidence="7" id="KW-0829">Tyrosine-protein kinase</keyword>
<evidence type="ECO:0000256" key="5">
    <source>
        <dbReference type="ARBA" id="ARBA00022840"/>
    </source>
</evidence>
<dbReference type="PROSITE" id="PS00109">
    <property type="entry name" value="PROTEIN_KINASE_TYR"/>
    <property type="match status" value="1"/>
</dbReference>
<evidence type="ECO:0000256" key="1">
    <source>
        <dbReference type="ARBA" id="ARBA00004308"/>
    </source>
</evidence>
<keyword evidence="4" id="KW-0418">Kinase</keyword>
<keyword evidence="2" id="KW-0808">Transferase</keyword>
<evidence type="ECO:0000313" key="11">
    <source>
        <dbReference type="Proteomes" id="UP000265120"/>
    </source>
</evidence>
<reference evidence="10" key="2">
    <citation type="submission" date="2025-08" db="UniProtKB">
        <authorList>
            <consortium name="Ensembl"/>
        </authorList>
    </citation>
    <scope>IDENTIFICATION</scope>
</reference>
<dbReference type="InterPro" id="IPR000719">
    <property type="entry name" value="Prot_kinase_dom"/>
</dbReference>
<reference evidence="10 11" key="1">
    <citation type="journal article" date="2014" name="Nat. Genet.">
        <title>Whole-genome sequence of a flatfish provides insights into ZW sex chromosome evolution and adaptation to a benthic lifestyle.</title>
        <authorList>
            <person name="Chen S."/>
            <person name="Zhang G."/>
            <person name="Shao C."/>
            <person name="Huang Q."/>
            <person name="Liu G."/>
            <person name="Zhang P."/>
            <person name="Song W."/>
            <person name="An N."/>
            <person name="Chalopin D."/>
            <person name="Volff J.N."/>
            <person name="Hong Y."/>
            <person name="Li Q."/>
            <person name="Sha Z."/>
            <person name="Zhou H."/>
            <person name="Xie M."/>
            <person name="Yu Q."/>
            <person name="Liu Y."/>
            <person name="Xiang H."/>
            <person name="Wang N."/>
            <person name="Wu K."/>
            <person name="Yang C."/>
            <person name="Zhou Q."/>
            <person name="Liao X."/>
            <person name="Yang L."/>
            <person name="Hu Q."/>
            <person name="Zhang J."/>
            <person name="Meng L."/>
            <person name="Jin L."/>
            <person name="Tian Y."/>
            <person name="Lian J."/>
            <person name="Yang J."/>
            <person name="Miao G."/>
            <person name="Liu S."/>
            <person name="Liang Z."/>
            <person name="Yan F."/>
            <person name="Li Y."/>
            <person name="Sun B."/>
            <person name="Zhang H."/>
            <person name="Zhang J."/>
            <person name="Zhu Y."/>
            <person name="Du M."/>
            <person name="Zhao Y."/>
            <person name="Schartl M."/>
            <person name="Tang Q."/>
            <person name="Wang J."/>
        </authorList>
    </citation>
    <scope>NUCLEOTIDE SEQUENCE</scope>
</reference>
<dbReference type="FunFam" id="1.10.510.10:FF:001512">
    <property type="entry name" value="Receptor tyrosine-protein kinase erbB-2"/>
    <property type="match status" value="1"/>
</dbReference>
<dbReference type="PANTHER" id="PTHR24416:SF631">
    <property type="entry name" value="SERINE_THREONINE_TYROSINE KINASE 1"/>
    <property type="match status" value="1"/>
</dbReference>
<evidence type="ECO:0000256" key="6">
    <source>
        <dbReference type="ARBA" id="ARBA00023136"/>
    </source>
</evidence>
<proteinExistence type="predicted"/>
<dbReference type="GO" id="GO:0005886">
    <property type="term" value="C:plasma membrane"/>
    <property type="evidence" value="ECO:0007669"/>
    <property type="project" value="TreeGrafter"/>
</dbReference>
<protein>
    <submittedName>
        <fullName evidence="10">TXK tyrosine kinase</fullName>
    </submittedName>
</protein>
<dbReference type="Pfam" id="PF07714">
    <property type="entry name" value="PK_Tyr_Ser-Thr"/>
    <property type="match status" value="1"/>
</dbReference>
<dbReference type="GO" id="GO:0007169">
    <property type="term" value="P:cell surface receptor protein tyrosine kinase signaling pathway"/>
    <property type="evidence" value="ECO:0007669"/>
    <property type="project" value="TreeGrafter"/>
</dbReference>
<evidence type="ECO:0000256" key="8">
    <source>
        <dbReference type="ARBA" id="ARBA00023170"/>
    </source>
</evidence>
<dbReference type="Gene3D" id="1.10.510.10">
    <property type="entry name" value="Transferase(Phosphotransferase) domain 1"/>
    <property type="match status" value="1"/>
</dbReference>
<keyword evidence="11" id="KW-1185">Reference proteome</keyword>
<dbReference type="InterPro" id="IPR001245">
    <property type="entry name" value="Ser-Thr/Tyr_kinase_cat_dom"/>
</dbReference>
<dbReference type="SMART" id="SM00219">
    <property type="entry name" value="TyrKc"/>
    <property type="match status" value="1"/>
</dbReference>
<evidence type="ECO:0000259" key="9">
    <source>
        <dbReference type="PROSITE" id="PS50011"/>
    </source>
</evidence>
<dbReference type="PRINTS" id="PR00109">
    <property type="entry name" value="TYRKINASE"/>
</dbReference>
<keyword evidence="3" id="KW-0547">Nucleotide-binding</keyword>
<sequence length="189" mass="21921">GRRTLHRWTSGLLSMCQDVCEGMEYLEAHSFIHRDLAARNCLVDEHKVVKVSDFGMTRYVLDNQYTSSSGAKFPVKWSPPEVLHFNKYSSSSDVWSYGVVMWEIFSEGRSPFENRSNMEVVNDITRGIRLYRPHRASRRLYALMYSCWHEVSDCAPYCHIYTTKPRKQFVNVCVCFFSGTEASVSTVFL</sequence>
<dbReference type="Ensembl" id="ENSCSET00000009001.1">
    <property type="protein sequence ID" value="ENSCSEP00000008904.1"/>
    <property type="gene ID" value="ENSCSEG00000005695.1"/>
</dbReference>
<dbReference type="GO" id="GO:0048468">
    <property type="term" value="P:cell development"/>
    <property type="evidence" value="ECO:0007669"/>
    <property type="project" value="UniProtKB-ARBA"/>
</dbReference>
<dbReference type="InParanoid" id="A0A3P8V469"/>
<dbReference type="Proteomes" id="UP000265120">
    <property type="component" value="Chromosome 1"/>
</dbReference>
<dbReference type="InterPro" id="IPR020635">
    <property type="entry name" value="Tyr_kinase_cat_dom"/>
</dbReference>
<evidence type="ECO:0000256" key="4">
    <source>
        <dbReference type="ARBA" id="ARBA00022777"/>
    </source>
</evidence>
<dbReference type="GO" id="GO:0050793">
    <property type="term" value="P:regulation of developmental process"/>
    <property type="evidence" value="ECO:0007669"/>
    <property type="project" value="UniProtKB-ARBA"/>
</dbReference>
<dbReference type="STRING" id="244447.ENSCSEP00000008904"/>
<keyword evidence="5" id="KW-0067">ATP-binding</keyword>
<dbReference type="GO" id="GO:0005524">
    <property type="term" value="F:ATP binding"/>
    <property type="evidence" value="ECO:0007669"/>
    <property type="project" value="UniProtKB-KW"/>
</dbReference>
<dbReference type="PANTHER" id="PTHR24416">
    <property type="entry name" value="TYROSINE-PROTEIN KINASE RECEPTOR"/>
    <property type="match status" value="1"/>
</dbReference>
<keyword evidence="8" id="KW-0675">Receptor</keyword>
<reference evidence="10" key="3">
    <citation type="submission" date="2025-09" db="UniProtKB">
        <authorList>
            <consortium name="Ensembl"/>
        </authorList>
    </citation>
    <scope>IDENTIFICATION</scope>
</reference>
<name>A0A3P8V469_CYNSE</name>
<dbReference type="InterPro" id="IPR050122">
    <property type="entry name" value="RTK"/>
</dbReference>
<organism evidence="10 11">
    <name type="scientific">Cynoglossus semilaevis</name>
    <name type="common">Tongue sole</name>
    <dbReference type="NCBI Taxonomy" id="244447"/>
    <lineage>
        <taxon>Eukaryota</taxon>
        <taxon>Metazoa</taxon>
        <taxon>Chordata</taxon>
        <taxon>Craniata</taxon>
        <taxon>Vertebrata</taxon>
        <taxon>Euteleostomi</taxon>
        <taxon>Actinopterygii</taxon>
        <taxon>Neopterygii</taxon>
        <taxon>Teleostei</taxon>
        <taxon>Neoteleostei</taxon>
        <taxon>Acanthomorphata</taxon>
        <taxon>Carangaria</taxon>
        <taxon>Pleuronectiformes</taxon>
        <taxon>Pleuronectoidei</taxon>
        <taxon>Cynoglossidae</taxon>
        <taxon>Cynoglossinae</taxon>
        <taxon>Cynoglossus</taxon>
    </lineage>
</organism>
<evidence type="ECO:0000256" key="2">
    <source>
        <dbReference type="ARBA" id="ARBA00022679"/>
    </source>
</evidence>
<dbReference type="GeneTree" id="ENSGT00940000155951"/>
<evidence type="ECO:0000256" key="7">
    <source>
        <dbReference type="ARBA" id="ARBA00023137"/>
    </source>
</evidence>
<evidence type="ECO:0000313" key="10">
    <source>
        <dbReference type="Ensembl" id="ENSCSEP00000008904.1"/>
    </source>
</evidence>
<dbReference type="AlphaFoldDB" id="A0A3P8V469"/>
<dbReference type="GO" id="GO:0043235">
    <property type="term" value="C:receptor complex"/>
    <property type="evidence" value="ECO:0007669"/>
    <property type="project" value="TreeGrafter"/>
</dbReference>
<dbReference type="GO" id="GO:0012505">
    <property type="term" value="C:endomembrane system"/>
    <property type="evidence" value="ECO:0007669"/>
    <property type="project" value="UniProtKB-SubCell"/>
</dbReference>